<dbReference type="InterPro" id="IPR027417">
    <property type="entry name" value="P-loop_NTPase"/>
</dbReference>
<evidence type="ECO:0000259" key="4">
    <source>
        <dbReference type="PROSITE" id="PS51720"/>
    </source>
</evidence>
<dbReference type="InterPro" id="IPR045058">
    <property type="entry name" value="GIMA/IAN/Toc"/>
</dbReference>
<evidence type="ECO:0000256" key="2">
    <source>
        <dbReference type="ARBA" id="ARBA00022741"/>
    </source>
</evidence>
<dbReference type="PANTHER" id="PTHR10903:SF184">
    <property type="entry name" value="GTP-BINDING PROTEIN A"/>
    <property type="match status" value="1"/>
</dbReference>
<keyword evidence="3" id="KW-0342">GTP-binding</keyword>
<dbReference type="Proteomes" id="UP000694888">
    <property type="component" value="Unplaced"/>
</dbReference>
<protein>
    <submittedName>
        <fullName evidence="6">GTPase IMAP family member 5</fullName>
    </submittedName>
</protein>
<dbReference type="GeneID" id="101853589"/>
<dbReference type="InterPro" id="IPR006703">
    <property type="entry name" value="G_AIG1"/>
</dbReference>
<feature type="domain" description="AIG1-type G" evidence="4">
    <location>
        <begin position="7"/>
        <end position="220"/>
    </location>
</feature>
<evidence type="ECO:0000256" key="1">
    <source>
        <dbReference type="ARBA" id="ARBA00008535"/>
    </source>
</evidence>
<dbReference type="RefSeq" id="XP_005110991.2">
    <property type="nucleotide sequence ID" value="XM_005110934.3"/>
</dbReference>
<dbReference type="PANTHER" id="PTHR10903">
    <property type="entry name" value="GTPASE, IMAP FAMILY MEMBER-RELATED"/>
    <property type="match status" value="1"/>
</dbReference>
<sequence>MASRGSDDTINLFLIGKTGHGKSSSGNSILGREAFYVSDNTQSDTAHIQVGFGRQQGRKVMVVDGPGTSETRMGMGDAAMKMVQDMEQGICLCPQGIHAMLLVMKYGNRFTAEELGTIETLKSVFGPTFVKDFCIVLFTHGDVFDTHNKRQNPRTTFEDWCHQQIGKIQDLFKECDNRVVLFNNFNTKAMEDQRKILFGLVDGLKSKGKPYTKEDFDKVALGREQLIVRANASRMRREIQDKIDYLVGRLNSLSQCTVLDPVTSGKFEQLMKDAIGLEEEINIRDKGTGVLQHLRQVVQATQRNIESQVKVTQSMLREQEKNTEMELLQNRLKEIAKRFE</sequence>
<gene>
    <name evidence="6" type="primary">LOC101853589</name>
</gene>
<proteinExistence type="inferred from homology"/>
<organism evidence="5 6">
    <name type="scientific">Aplysia californica</name>
    <name type="common">California sea hare</name>
    <dbReference type="NCBI Taxonomy" id="6500"/>
    <lineage>
        <taxon>Eukaryota</taxon>
        <taxon>Metazoa</taxon>
        <taxon>Spiralia</taxon>
        <taxon>Lophotrochozoa</taxon>
        <taxon>Mollusca</taxon>
        <taxon>Gastropoda</taxon>
        <taxon>Heterobranchia</taxon>
        <taxon>Euthyneura</taxon>
        <taxon>Tectipleura</taxon>
        <taxon>Aplysiida</taxon>
        <taxon>Aplysioidea</taxon>
        <taxon>Aplysiidae</taxon>
        <taxon>Aplysia</taxon>
    </lineage>
</organism>
<dbReference type="Gene3D" id="3.40.50.300">
    <property type="entry name" value="P-loop containing nucleotide triphosphate hydrolases"/>
    <property type="match status" value="1"/>
</dbReference>
<evidence type="ECO:0000256" key="3">
    <source>
        <dbReference type="ARBA" id="ARBA00023134"/>
    </source>
</evidence>
<accession>A0ABM0K816</accession>
<evidence type="ECO:0000313" key="6">
    <source>
        <dbReference type="RefSeq" id="XP_005110991.2"/>
    </source>
</evidence>
<dbReference type="PROSITE" id="PS51720">
    <property type="entry name" value="G_AIG1"/>
    <property type="match status" value="1"/>
</dbReference>
<comment type="similarity">
    <text evidence="1">Belongs to the TRAFAC class TrmE-Era-EngA-EngB-Septin-like GTPase superfamily. AIG1/Toc34/Toc159-like paraseptin GTPase family. IAN subfamily.</text>
</comment>
<dbReference type="Pfam" id="PF04548">
    <property type="entry name" value="AIG1"/>
    <property type="match status" value="1"/>
</dbReference>
<dbReference type="SUPFAM" id="SSF52540">
    <property type="entry name" value="P-loop containing nucleoside triphosphate hydrolases"/>
    <property type="match status" value="1"/>
</dbReference>
<keyword evidence="5" id="KW-1185">Reference proteome</keyword>
<reference evidence="6" key="1">
    <citation type="submission" date="2025-08" db="UniProtKB">
        <authorList>
            <consortium name="RefSeq"/>
        </authorList>
    </citation>
    <scope>IDENTIFICATION</scope>
</reference>
<keyword evidence="2" id="KW-0547">Nucleotide-binding</keyword>
<name>A0ABM0K816_APLCA</name>
<evidence type="ECO:0000313" key="5">
    <source>
        <dbReference type="Proteomes" id="UP000694888"/>
    </source>
</evidence>